<sequence length="507" mass="57831">METACLVACVATIALILLSLRLSRRKLNLHPGPKPWPIIGNLNLIGPLPHRSIHTLSKEYGPLMQLQFGSFPVVVASSVEMVKAFLKTHDAVFSGRPKPAAGKYTTYNYSNITWSPYGPYFRQIRKIWAMELFSAKRLESYEYIRLEESYALYKALYESAGKVIRLKDHLADLGLNIISRMVLGKKYSEESSDKNQIVTPHEFKEMVDELFYLNGVLDIGDSIPWLRFLDLQGNIKRMKALGKKFDRFLEHILEEHIGRRKGNEGYVGKDMVDVLLQLADDPTNEVKLDRIGVKAFTQDLIAGGGESSSMTVEWAITELLKKPEIFEKATEELDRVIGRDRWVQEKDMINLPFIDAIMKETMRLHPVAPLLVPRVALEDVQIDCYDIPKGTRILTSVWTVGRDPSLWDKPDQFCPERFLGKDIDVKGQYYELLPFGSGRRMCPGYSLGIKVIQTSLANLLHGFTWKLPSNMKKEDLDMEEIWGLSTPKKIPLTAVVKPRLNLRVYSK</sequence>
<dbReference type="GO" id="GO:0005506">
    <property type="term" value="F:iron ion binding"/>
    <property type="evidence" value="ECO:0007669"/>
    <property type="project" value="InterPro"/>
</dbReference>
<dbReference type="InterPro" id="IPR002401">
    <property type="entry name" value="Cyt_P450_E_grp-I"/>
</dbReference>
<dbReference type="GO" id="GO:0020037">
    <property type="term" value="F:heme binding"/>
    <property type="evidence" value="ECO:0007669"/>
    <property type="project" value="InterPro"/>
</dbReference>
<dbReference type="Pfam" id="PF00067">
    <property type="entry name" value="p450"/>
    <property type="match status" value="1"/>
</dbReference>
<dbReference type="OrthoDB" id="2789670at2759"/>
<dbReference type="PANTHER" id="PTHR47944">
    <property type="entry name" value="CYTOCHROME P450 98A9"/>
    <property type="match status" value="1"/>
</dbReference>
<evidence type="ECO:0000256" key="8">
    <source>
        <dbReference type="PIRSR" id="PIRSR602401-1"/>
    </source>
</evidence>
<protein>
    <submittedName>
        <fullName evidence="10">p450 domain-containing protein</fullName>
    </submittedName>
</protein>
<dbReference type="PRINTS" id="PR00385">
    <property type="entry name" value="P450"/>
</dbReference>
<comment type="similarity">
    <text evidence="2 9">Belongs to the cytochrome P450 family.</text>
</comment>
<evidence type="ECO:0000256" key="7">
    <source>
        <dbReference type="ARBA" id="ARBA00023033"/>
    </source>
</evidence>
<evidence type="ECO:0000256" key="9">
    <source>
        <dbReference type="RuleBase" id="RU000461"/>
    </source>
</evidence>
<dbReference type="AlphaFoldDB" id="A0A1Q3CNL6"/>
<organism evidence="10 11">
    <name type="scientific">Cephalotus follicularis</name>
    <name type="common">Albany pitcher plant</name>
    <dbReference type="NCBI Taxonomy" id="3775"/>
    <lineage>
        <taxon>Eukaryota</taxon>
        <taxon>Viridiplantae</taxon>
        <taxon>Streptophyta</taxon>
        <taxon>Embryophyta</taxon>
        <taxon>Tracheophyta</taxon>
        <taxon>Spermatophyta</taxon>
        <taxon>Magnoliopsida</taxon>
        <taxon>eudicotyledons</taxon>
        <taxon>Gunneridae</taxon>
        <taxon>Pentapetalae</taxon>
        <taxon>rosids</taxon>
        <taxon>fabids</taxon>
        <taxon>Oxalidales</taxon>
        <taxon>Cephalotaceae</taxon>
        <taxon>Cephalotus</taxon>
    </lineage>
</organism>
<comment type="caution">
    <text evidence="10">The sequence shown here is derived from an EMBL/GenBank/DDBJ whole genome shotgun (WGS) entry which is preliminary data.</text>
</comment>
<dbReference type="InterPro" id="IPR001128">
    <property type="entry name" value="Cyt_P450"/>
</dbReference>
<evidence type="ECO:0000256" key="1">
    <source>
        <dbReference type="ARBA" id="ARBA00001971"/>
    </source>
</evidence>
<dbReference type="Gene3D" id="1.10.630.10">
    <property type="entry name" value="Cytochrome P450"/>
    <property type="match status" value="1"/>
</dbReference>
<dbReference type="InParanoid" id="A0A1Q3CNL6"/>
<dbReference type="EMBL" id="BDDD01002476">
    <property type="protein sequence ID" value="GAV81712.1"/>
    <property type="molecule type" value="Genomic_DNA"/>
</dbReference>
<evidence type="ECO:0000256" key="4">
    <source>
        <dbReference type="ARBA" id="ARBA00022723"/>
    </source>
</evidence>
<dbReference type="PROSITE" id="PS00086">
    <property type="entry name" value="CYTOCHROME_P450"/>
    <property type="match status" value="1"/>
</dbReference>
<dbReference type="InterPro" id="IPR036396">
    <property type="entry name" value="Cyt_P450_sf"/>
</dbReference>
<evidence type="ECO:0000313" key="11">
    <source>
        <dbReference type="Proteomes" id="UP000187406"/>
    </source>
</evidence>
<dbReference type="PRINTS" id="PR00463">
    <property type="entry name" value="EP450I"/>
</dbReference>
<dbReference type="SUPFAM" id="SSF48264">
    <property type="entry name" value="Cytochrome P450"/>
    <property type="match status" value="1"/>
</dbReference>
<keyword evidence="11" id="KW-1185">Reference proteome</keyword>
<evidence type="ECO:0000256" key="3">
    <source>
        <dbReference type="ARBA" id="ARBA00022617"/>
    </source>
</evidence>
<dbReference type="FunFam" id="1.10.630.10:FF:000038">
    <property type="entry name" value="Cytochrome P450 84A1"/>
    <property type="match status" value="1"/>
</dbReference>
<keyword evidence="6 8" id="KW-0408">Iron</keyword>
<dbReference type="STRING" id="3775.A0A1Q3CNL6"/>
<dbReference type="CDD" id="cd20618">
    <property type="entry name" value="CYP71_clan"/>
    <property type="match status" value="1"/>
</dbReference>
<keyword evidence="7 9" id="KW-0503">Monooxygenase</keyword>
<dbReference type="GO" id="GO:0044550">
    <property type="term" value="P:secondary metabolite biosynthetic process"/>
    <property type="evidence" value="ECO:0007669"/>
    <property type="project" value="UniProtKB-ARBA"/>
</dbReference>
<dbReference type="GO" id="GO:0004497">
    <property type="term" value="F:monooxygenase activity"/>
    <property type="evidence" value="ECO:0007669"/>
    <property type="project" value="UniProtKB-KW"/>
</dbReference>
<accession>A0A1Q3CNL6</accession>
<proteinExistence type="inferred from homology"/>
<evidence type="ECO:0000256" key="2">
    <source>
        <dbReference type="ARBA" id="ARBA00010617"/>
    </source>
</evidence>
<name>A0A1Q3CNL6_CEPFO</name>
<evidence type="ECO:0000313" key="10">
    <source>
        <dbReference type="EMBL" id="GAV81712.1"/>
    </source>
</evidence>
<evidence type="ECO:0000256" key="6">
    <source>
        <dbReference type="ARBA" id="ARBA00023004"/>
    </source>
</evidence>
<dbReference type="Proteomes" id="UP000187406">
    <property type="component" value="Unassembled WGS sequence"/>
</dbReference>
<gene>
    <name evidence="10" type="ORF">CFOL_v3_25166</name>
</gene>
<dbReference type="InterPro" id="IPR017972">
    <property type="entry name" value="Cyt_P450_CS"/>
</dbReference>
<keyword evidence="4 8" id="KW-0479">Metal-binding</keyword>
<keyword evidence="5 9" id="KW-0560">Oxidoreductase</keyword>
<comment type="cofactor">
    <cofactor evidence="1 8">
        <name>heme</name>
        <dbReference type="ChEBI" id="CHEBI:30413"/>
    </cofactor>
</comment>
<feature type="binding site" description="axial binding residue" evidence="8">
    <location>
        <position position="442"/>
    </location>
    <ligand>
        <name>heme</name>
        <dbReference type="ChEBI" id="CHEBI:30413"/>
    </ligand>
    <ligandPart>
        <name>Fe</name>
        <dbReference type="ChEBI" id="CHEBI:18248"/>
    </ligandPart>
</feature>
<dbReference type="GO" id="GO:0016705">
    <property type="term" value="F:oxidoreductase activity, acting on paired donors, with incorporation or reduction of molecular oxygen"/>
    <property type="evidence" value="ECO:0007669"/>
    <property type="project" value="InterPro"/>
</dbReference>
<evidence type="ECO:0000256" key="5">
    <source>
        <dbReference type="ARBA" id="ARBA00023002"/>
    </source>
</evidence>
<reference evidence="11" key="1">
    <citation type="submission" date="2016-04" db="EMBL/GenBank/DDBJ databases">
        <title>Cephalotus genome sequencing.</title>
        <authorList>
            <person name="Fukushima K."/>
            <person name="Hasebe M."/>
            <person name="Fang X."/>
        </authorList>
    </citation>
    <scope>NUCLEOTIDE SEQUENCE [LARGE SCALE GENOMIC DNA]</scope>
    <source>
        <strain evidence="11">cv. St1</strain>
    </source>
</reference>
<dbReference type="PANTHER" id="PTHR47944:SF4">
    <property type="entry name" value="OS09G0441700 PROTEIN"/>
    <property type="match status" value="1"/>
</dbReference>
<keyword evidence="3 8" id="KW-0349">Heme</keyword>